<keyword evidence="1" id="KW-0472">Membrane</keyword>
<dbReference type="PROSITE" id="PS50835">
    <property type="entry name" value="IG_LIKE"/>
    <property type="match status" value="1"/>
</dbReference>
<dbReference type="AlphaFoldDB" id="A0A8C1P7J3"/>
<reference evidence="4" key="1">
    <citation type="submission" date="2025-08" db="UniProtKB">
        <authorList>
            <consortium name="Ensembl"/>
        </authorList>
    </citation>
    <scope>IDENTIFICATION</scope>
</reference>
<name>A0A8C1P7J3_CYPCA</name>
<dbReference type="Ensembl" id="ENSCCRT00010113342.1">
    <property type="protein sequence ID" value="ENSCCRP00010102032.1"/>
    <property type="gene ID" value="ENSCCRG00010044913.1"/>
</dbReference>
<keyword evidence="1" id="KW-0812">Transmembrane</keyword>
<dbReference type="Pfam" id="PF07679">
    <property type="entry name" value="I-set"/>
    <property type="match status" value="1"/>
</dbReference>
<dbReference type="InterPro" id="IPR013106">
    <property type="entry name" value="Ig_V-set"/>
</dbReference>
<sequence>MENLLIFLSILFYYGSSGVSAGDVSVSVMERDSVTLHTDVKINQQEEVAWYFNDTRIAQISGDLSKICTDDECKDRFRDRLKLDHQTGSLTITDITTTDSGDYRLVIISSGSIKIFRVAVNDVPAAQRDEKKTKSVVEGQSVTLDPDVTKNPNDVMMWYFNETLIAEITGDQSKICTDDECKERFRDRLKLDHQTGSLTITNTRTTDSGEYKLKIISSNSSSVVITSLKSFSISITVSGLSAGEKAGICAAVLLLIVASVCGFYFYKRRVKRKGEYYISDGKSVFFFSVN</sequence>
<evidence type="ECO:0000259" key="3">
    <source>
        <dbReference type="PROSITE" id="PS50835"/>
    </source>
</evidence>
<dbReference type="SUPFAM" id="SSF48726">
    <property type="entry name" value="Immunoglobulin"/>
    <property type="match status" value="2"/>
</dbReference>
<evidence type="ECO:0000256" key="1">
    <source>
        <dbReference type="SAM" id="Phobius"/>
    </source>
</evidence>
<dbReference type="SMART" id="SM00409">
    <property type="entry name" value="IG"/>
    <property type="match status" value="2"/>
</dbReference>
<feature type="domain" description="Ig-like" evidence="3">
    <location>
        <begin position="124"/>
        <end position="226"/>
    </location>
</feature>
<evidence type="ECO:0000313" key="4">
    <source>
        <dbReference type="Ensembl" id="ENSCCRP00010102032.1"/>
    </source>
</evidence>
<feature type="chain" id="PRO_5034886797" description="Ig-like domain-containing protein" evidence="2">
    <location>
        <begin position="22"/>
        <end position="290"/>
    </location>
</feature>
<keyword evidence="5" id="KW-1185">Reference proteome</keyword>
<keyword evidence="2" id="KW-0732">Signal</keyword>
<dbReference type="InterPro" id="IPR013783">
    <property type="entry name" value="Ig-like_fold"/>
</dbReference>
<dbReference type="InterPro" id="IPR013098">
    <property type="entry name" value="Ig_I-set"/>
</dbReference>
<reference evidence="4" key="2">
    <citation type="submission" date="2025-09" db="UniProtKB">
        <authorList>
            <consortium name="Ensembl"/>
        </authorList>
    </citation>
    <scope>IDENTIFICATION</scope>
</reference>
<dbReference type="InterPro" id="IPR036179">
    <property type="entry name" value="Ig-like_dom_sf"/>
</dbReference>
<keyword evidence="1" id="KW-1133">Transmembrane helix</keyword>
<feature type="transmembrane region" description="Helical" evidence="1">
    <location>
        <begin position="245"/>
        <end position="266"/>
    </location>
</feature>
<evidence type="ECO:0000256" key="2">
    <source>
        <dbReference type="SAM" id="SignalP"/>
    </source>
</evidence>
<dbReference type="PANTHER" id="PTHR21063:SF4">
    <property type="entry name" value="CD48 ANTIGEN-RELATED"/>
    <property type="match status" value="1"/>
</dbReference>
<dbReference type="PANTHER" id="PTHR21063">
    <property type="entry name" value="LFA-3"/>
    <property type="match status" value="1"/>
</dbReference>
<dbReference type="Pfam" id="PF07686">
    <property type="entry name" value="V-set"/>
    <property type="match status" value="1"/>
</dbReference>
<dbReference type="InterPro" id="IPR003599">
    <property type="entry name" value="Ig_sub"/>
</dbReference>
<evidence type="ECO:0000313" key="5">
    <source>
        <dbReference type="Proteomes" id="UP000694427"/>
    </source>
</evidence>
<dbReference type="InterPro" id="IPR007110">
    <property type="entry name" value="Ig-like_dom"/>
</dbReference>
<organism evidence="4 5">
    <name type="scientific">Cyprinus carpio</name>
    <name type="common">Common carp</name>
    <dbReference type="NCBI Taxonomy" id="7962"/>
    <lineage>
        <taxon>Eukaryota</taxon>
        <taxon>Metazoa</taxon>
        <taxon>Chordata</taxon>
        <taxon>Craniata</taxon>
        <taxon>Vertebrata</taxon>
        <taxon>Euteleostomi</taxon>
        <taxon>Actinopterygii</taxon>
        <taxon>Neopterygii</taxon>
        <taxon>Teleostei</taxon>
        <taxon>Ostariophysi</taxon>
        <taxon>Cypriniformes</taxon>
        <taxon>Cyprinidae</taxon>
        <taxon>Cyprininae</taxon>
        <taxon>Cyprinus</taxon>
    </lineage>
</organism>
<protein>
    <recommendedName>
        <fullName evidence="3">Ig-like domain-containing protein</fullName>
    </recommendedName>
</protein>
<dbReference type="Proteomes" id="UP000694427">
    <property type="component" value="Unplaced"/>
</dbReference>
<accession>A0A8C1P7J3</accession>
<feature type="signal peptide" evidence="2">
    <location>
        <begin position="1"/>
        <end position="21"/>
    </location>
</feature>
<proteinExistence type="predicted"/>
<dbReference type="Gene3D" id="2.60.40.10">
    <property type="entry name" value="Immunoglobulins"/>
    <property type="match status" value="2"/>
</dbReference>